<dbReference type="AlphaFoldDB" id="A0A8X6M7B3"/>
<dbReference type="InterPro" id="IPR013087">
    <property type="entry name" value="Znf_C2H2_type"/>
</dbReference>
<dbReference type="Proteomes" id="UP000887013">
    <property type="component" value="Unassembled WGS sequence"/>
</dbReference>
<dbReference type="EMBL" id="BMAW01042354">
    <property type="protein sequence ID" value="GFS33715.1"/>
    <property type="molecule type" value="Genomic_DNA"/>
</dbReference>
<proteinExistence type="predicted"/>
<feature type="domain" description="C2H2-type" evidence="2">
    <location>
        <begin position="48"/>
        <end position="68"/>
    </location>
</feature>
<protein>
    <recommendedName>
        <fullName evidence="2">C2H2-type domain-containing protein</fullName>
    </recommendedName>
</protein>
<accession>A0A8X6M7B3</accession>
<evidence type="ECO:0000256" key="1">
    <source>
        <dbReference type="SAM" id="MobiDB-lite"/>
    </source>
</evidence>
<dbReference type="Gene3D" id="3.30.160.60">
    <property type="entry name" value="Classic Zinc Finger"/>
    <property type="match status" value="1"/>
</dbReference>
<reference evidence="3" key="1">
    <citation type="submission" date="2020-08" db="EMBL/GenBank/DDBJ databases">
        <title>Multicomponent nature underlies the extraordinary mechanical properties of spider dragline silk.</title>
        <authorList>
            <person name="Kono N."/>
            <person name="Nakamura H."/>
            <person name="Mori M."/>
            <person name="Yoshida Y."/>
            <person name="Ohtoshi R."/>
            <person name="Malay A.D."/>
            <person name="Moran D.A.P."/>
            <person name="Tomita M."/>
            <person name="Numata K."/>
            <person name="Arakawa K."/>
        </authorList>
    </citation>
    <scope>NUCLEOTIDE SEQUENCE</scope>
</reference>
<evidence type="ECO:0000313" key="4">
    <source>
        <dbReference type="Proteomes" id="UP000887013"/>
    </source>
</evidence>
<organism evidence="3 4">
    <name type="scientific">Nephila pilipes</name>
    <name type="common">Giant wood spider</name>
    <name type="synonym">Nephila maculata</name>
    <dbReference type="NCBI Taxonomy" id="299642"/>
    <lineage>
        <taxon>Eukaryota</taxon>
        <taxon>Metazoa</taxon>
        <taxon>Ecdysozoa</taxon>
        <taxon>Arthropoda</taxon>
        <taxon>Chelicerata</taxon>
        <taxon>Arachnida</taxon>
        <taxon>Araneae</taxon>
        <taxon>Araneomorphae</taxon>
        <taxon>Entelegynae</taxon>
        <taxon>Araneoidea</taxon>
        <taxon>Nephilidae</taxon>
        <taxon>Nephila</taxon>
    </lineage>
</organism>
<gene>
    <name evidence="3" type="ORF">NPIL_594871</name>
</gene>
<feature type="region of interest" description="Disordered" evidence="1">
    <location>
        <begin position="1"/>
        <end position="24"/>
    </location>
</feature>
<dbReference type="PROSITE" id="PS00028">
    <property type="entry name" value="ZINC_FINGER_C2H2_1"/>
    <property type="match status" value="1"/>
</dbReference>
<sequence length="132" mass="14709">MSAKSLQNLTPLGESSSQEPKSTTPIVLRTRRCATQITFLKAAHLKECKICNSSFKSIAKLRAHVLNHKPNTKRRKAIEAIDQIINKTNPTPPTPTTTVSKKGAAPTKLFSKFAKVFPELFVEEPTHDKRPF</sequence>
<evidence type="ECO:0000259" key="2">
    <source>
        <dbReference type="PROSITE" id="PS00028"/>
    </source>
</evidence>
<comment type="caution">
    <text evidence="3">The sequence shown here is derived from an EMBL/GenBank/DDBJ whole genome shotgun (WGS) entry which is preliminary data.</text>
</comment>
<name>A0A8X6M7B3_NEPPI</name>
<feature type="non-terminal residue" evidence="3">
    <location>
        <position position="132"/>
    </location>
</feature>
<evidence type="ECO:0000313" key="3">
    <source>
        <dbReference type="EMBL" id="GFS33715.1"/>
    </source>
</evidence>
<keyword evidence="4" id="KW-1185">Reference proteome</keyword>